<protein>
    <submittedName>
        <fullName evidence="1">Uncharacterized protein</fullName>
    </submittedName>
</protein>
<name>A0A8X6KG86_TRICU</name>
<reference evidence="1" key="1">
    <citation type="submission" date="2020-07" db="EMBL/GenBank/DDBJ databases">
        <title>Multicomponent nature underlies the extraordinary mechanical properties of spider dragline silk.</title>
        <authorList>
            <person name="Kono N."/>
            <person name="Nakamura H."/>
            <person name="Mori M."/>
            <person name="Yoshida Y."/>
            <person name="Ohtoshi R."/>
            <person name="Malay A.D."/>
            <person name="Moran D.A.P."/>
            <person name="Tomita M."/>
            <person name="Numata K."/>
            <person name="Arakawa K."/>
        </authorList>
    </citation>
    <scope>NUCLEOTIDE SEQUENCE</scope>
</reference>
<organism evidence="1 2">
    <name type="scientific">Trichonephila clavata</name>
    <name type="common">Joro spider</name>
    <name type="synonym">Nephila clavata</name>
    <dbReference type="NCBI Taxonomy" id="2740835"/>
    <lineage>
        <taxon>Eukaryota</taxon>
        <taxon>Metazoa</taxon>
        <taxon>Ecdysozoa</taxon>
        <taxon>Arthropoda</taxon>
        <taxon>Chelicerata</taxon>
        <taxon>Arachnida</taxon>
        <taxon>Araneae</taxon>
        <taxon>Araneomorphae</taxon>
        <taxon>Entelegynae</taxon>
        <taxon>Araneoidea</taxon>
        <taxon>Nephilidae</taxon>
        <taxon>Trichonephila</taxon>
    </lineage>
</organism>
<comment type="caution">
    <text evidence="1">The sequence shown here is derived from an EMBL/GenBank/DDBJ whole genome shotgun (WGS) entry which is preliminary data.</text>
</comment>
<evidence type="ECO:0000313" key="1">
    <source>
        <dbReference type="EMBL" id="GFQ72166.1"/>
    </source>
</evidence>
<keyword evidence="2" id="KW-1185">Reference proteome</keyword>
<gene>
    <name evidence="1" type="ORF">TNCT_15281</name>
</gene>
<dbReference type="AlphaFoldDB" id="A0A8X6KG86"/>
<proteinExistence type="predicted"/>
<evidence type="ECO:0000313" key="2">
    <source>
        <dbReference type="Proteomes" id="UP000887116"/>
    </source>
</evidence>
<dbReference type="EMBL" id="BMAO01011243">
    <property type="protein sequence ID" value="GFQ72166.1"/>
    <property type="molecule type" value="Genomic_DNA"/>
</dbReference>
<accession>A0A8X6KG86</accession>
<sequence length="98" mass="11234">MRVPIWKDYNLLGEKTLTVTLDNNLLNNILSVYISFEKNYVFLVIFRFSNNCKNPSNNRIGSLKMPEIQLAEIPLLKLVHKGNKAVNGIQLGDQIFVQ</sequence>
<dbReference type="Proteomes" id="UP000887116">
    <property type="component" value="Unassembled WGS sequence"/>
</dbReference>